<dbReference type="AlphaFoldDB" id="A0A8C3V3H7"/>
<dbReference type="Ensembl" id="ENSCUST00005023291.1">
    <property type="protein sequence ID" value="ENSCUSP00005022488.1"/>
    <property type="gene ID" value="ENSCUSG00005014232.1"/>
</dbReference>
<accession>A0A8C3V3H7</accession>
<keyword evidence="2" id="KW-1185">Reference proteome</keyword>
<organism evidence="1 2">
    <name type="scientific">Catharus ustulatus</name>
    <name type="common">Russet-backed thrush</name>
    <name type="synonym">Hylocichla ustulatus</name>
    <dbReference type="NCBI Taxonomy" id="91951"/>
    <lineage>
        <taxon>Eukaryota</taxon>
        <taxon>Metazoa</taxon>
        <taxon>Chordata</taxon>
        <taxon>Craniata</taxon>
        <taxon>Vertebrata</taxon>
        <taxon>Euteleostomi</taxon>
        <taxon>Archelosauria</taxon>
        <taxon>Archosauria</taxon>
        <taxon>Dinosauria</taxon>
        <taxon>Saurischia</taxon>
        <taxon>Theropoda</taxon>
        <taxon>Coelurosauria</taxon>
        <taxon>Aves</taxon>
        <taxon>Neognathae</taxon>
        <taxon>Neoaves</taxon>
        <taxon>Telluraves</taxon>
        <taxon>Australaves</taxon>
        <taxon>Passeriformes</taxon>
        <taxon>Turdidae</taxon>
        <taxon>Catharus</taxon>
    </lineage>
</organism>
<protein>
    <submittedName>
        <fullName evidence="1">Uncharacterized protein</fullName>
    </submittedName>
</protein>
<proteinExistence type="predicted"/>
<reference evidence="1" key="2">
    <citation type="submission" date="2025-09" db="UniProtKB">
        <authorList>
            <consortium name="Ensembl"/>
        </authorList>
    </citation>
    <scope>IDENTIFICATION</scope>
</reference>
<reference evidence="1" key="1">
    <citation type="submission" date="2025-08" db="UniProtKB">
        <authorList>
            <consortium name="Ensembl"/>
        </authorList>
    </citation>
    <scope>IDENTIFICATION</scope>
</reference>
<sequence length="97" mass="10425">PCLFLLGAKTEQLTNPLTGKKRKTSNNITWGDLKALNDEASRMMQHVGAEPNATNAFLAYLAIVSEALAGAMEDPQGLSHRSVTPVVNPSLIHVIDN</sequence>
<name>A0A8C3V3H7_CATUS</name>
<dbReference type="Proteomes" id="UP000694563">
    <property type="component" value="Unassembled WGS sequence"/>
</dbReference>
<evidence type="ECO:0000313" key="2">
    <source>
        <dbReference type="Proteomes" id="UP000694563"/>
    </source>
</evidence>
<evidence type="ECO:0000313" key="1">
    <source>
        <dbReference type="Ensembl" id="ENSCUSP00005022488.1"/>
    </source>
</evidence>